<feature type="domain" description="Beta-ketoacyl-[acyl-carrier-protein] synthase III C-terminal" evidence="10">
    <location>
        <begin position="241"/>
        <end position="330"/>
    </location>
</feature>
<gene>
    <name evidence="12" type="ORF">D7231_29080</name>
</gene>
<dbReference type="RefSeq" id="WP_120758590.1">
    <property type="nucleotide sequence ID" value="NZ_JBFADQ010000039.1"/>
</dbReference>
<evidence type="ECO:0000259" key="11">
    <source>
        <dbReference type="Pfam" id="PF08545"/>
    </source>
</evidence>
<proteinExistence type="inferred from homology"/>
<dbReference type="OrthoDB" id="9815506at2"/>
<organism evidence="12 13">
    <name type="scientific">Streptomyces klenkii</name>
    <dbReference type="NCBI Taxonomy" id="1420899"/>
    <lineage>
        <taxon>Bacteria</taxon>
        <taxon>Bacillati</taxon>
        <taxon>Actinomycetota</taxon>
        <taxon>Actinomycetes</taxon>
        <taxon>Kitasatosporales</taxon>
        <taxon>Streptomycetaceae</taxon>
        <taxon>Streptomyces</taxon>
    </lineage>
</organism>
<keyword evidence="4" id="KW-0444">Lipid biosynthesis</keyword>
<evidence type="ECO:0000256" key="1">
    <source>
        <dbReference type="ARBA" id="ARBA00005189"/>
    </source>
</evidence>
<dbReference type="Gene3D" id="3.40.47.10">
    <property type="match status" value="2"/>
</dbReference>
<reference evidence="12 13" key="1">
    <citation type="journal article" date="2015" name="Antonie Van Leeuwenhoek">
        <title>Streptomyces klenkii sp. nov., isolated from deep marine sediment.</title>
        <authorList>
            <person name="Veyisoglu A."/>
            <person name="Sahin N."/>
        </authorList>
    </citation>
    <scope>NUCLEOTIDE SEQUENCE [LARGE SCALE GENOMIC DNA]</scope>
    <source>
        <strain evidence="12 13">KCTC 29202</strain>
    </source>
</reference>
<dbReference type="CDD" id="cd00830">
    <property type="entry name" value="KAS_III"/>
    <property type="match status" value="1"/>
</dbReference>
<dbReference type="GO" id="GO:0006633">
    <property type="term" value="P:fatty acid biosynthetic process"/>
    <property type="evidence" value="ECO:0007669"/>
    <property type="project" value="UniProtKB-KW"/>
</dbReference>
<dbReference type="InterPro" id="IPR016039">
    <property type="entry name" value="Thiolase-like"/>
</dbReference>
<evidence type="ECO:0000256" key="9">
    <source>
        <dbReference type="ARBA" id="ARBA00023315"/>
    </source>
</evidence>
<evidence type="ECO:0000256" key="7">
    <source>
        <dbReference type="ARBA" id="ARBA00023098"/>
    </source>
</evidence>
<evidence type="ECO:0000259" key="10">
    <source>
        <dbReference type="Pfam" id="PF08541"/>
    </source>
</evidence>
<dbReference type="Pfam" id="PF08545">
    <property type="entry name" value="ACP_syn_III"/>
    <property type="match status" value="1"/>
</dbReference>
<dbReference type="PANTHER" id="PTHR34069:SF2">
    <property type="entry name" value="BETA-KETOACYL-[ACYL-CARRIER-PROTEIN] SYNTHASE III"/>
    <property type="match status" value="1"/>
</dbReference>
<keyword evidence="8" id="KW-0275">Fatty acid biosynthesis</keyword>
<dbReference type="GO" id="GO:0044550">
    <property type="term" value="P:secondary metabolite biosynthetic process"/>
    <property type="evidence" value="ECO:0007669"/>
    <property type="project" value="TreeGrafter"/>
</dbReference>
<dbReference type="SUPFAM" id="SSF53901">
    <property type="entry name" value="Thiolase-like"/>
    <property type="match status" value="1"/>
</dbReference>
<dbReference type="Pfam" id="PF08541">
    <property type="entry name" value="ACP_syn_III_C"/>
    <property type="match status" value="1"/>
</dbReference>
<evidence type="ECO:0000256" key="4">
    <source>
        <dbReference type="ARBA" id="ARBA00022516"/>
    </source>
</evidence>
<evidence type="ECO:0000313" key="12">
    <source>
        <dbReference type="EMBL" id="RKN64234.1"/>
    </source>
</evidence>
<dbReference type="NCBIfam" id="NF006829">
    <property type="entry name" value="PRK09352.1"/>
    <property type="match status" value="1"/>
</dbReference>
<sequence length="332" mass="34070">MRGLTLRTAGDGAGILGIGAYRPHRVVGNEEVAARTGRAAEWIERRTGIVERRYAAADESVIDMAVEAARKAAADAGIAPGKIGAVVLASMSYLKQSPGGAAEIAGRLGIHAAAFDLNAACAGFCYGLAVAAGMVRDGSARYVLVVGSERMTDIVAPDDPSAAILFADGAGAVVVGPRDGEGIGPVVWGSDGSRAGLIAHDAPWSAFRDDPARAWPVMRMAGPEVFRWAIEEMPAVAREALDAAGVTAADLDAFVPHQANLRMIETITQRLGLPEHVTVARDVVHSGNTSAASVPLAVARLKELGAVGSGGLALLVGFGAGLTWGAQVVRLP</sequence>
<feature type="domain" description="Beta-ketoacyl-[acyl-carrier-protein] synthase III N-terminal" evidence="11">
    <location>
        <begin position="115"/>
        <end position="192"/>
    </location>
</feature>
<keyword evidence="3" id="KW-0963">Cytoplasm</keyword>
<keyword evidence="9" id="KW-0012">Acyltransferase</keyword>
<evidence type="ECO:0000256" key="3">
    <source>
        <dbReference type="ARBA" id="ARBA00022490"/>
    </source>
</evidence>
<comment type="pathway">
    <text evidence="1">Lipid metabolism.</text>
</comment>
<comment type="similarity">
    <text evidence="2">Belongs to the thiolase-like superfamily. FabH family.</text>
</comment>
<keyword evidence="13" id="KW-1185">Reference proteome</keyword>
<evidence type="ECO:0000256" key="2">
    <source>
        <dbReference type="ARBA" id="ARBA00008642"/>
    </source>
</evidence>
<name>A0A3B0AUS5_9ACTN</name>
<protein>
    <submittedName>
        <fullName evidence="12">Ketoacyl-ACP synthase III</fullName>
    </submittedName>
</protein>
<accession>A0A3B0AUS5</accession>
<dbReference type="InterPro" id="IPR004655">
    <property type="entry name" value="FabH"/>
</dbReference>
<keyword evidence="7" id="KW-0443">Lipid metabolism</keyword>
<dbReference type="EMBL" id="RBAM01000016">
    <property type="protein sequence ID" value="RKN64234.1"/>
    <property type="molecule type" value="Genomic_DNA"/>
</dbReference>
<dbReference type="NCBIfam" id="TIGR00747">
    <property type="entry name" value="fabH"/>
    <property type="match status" value="1"/>
</dbReference>
<evidence type="ECO:0000256" key="8">
    <source>
        <dbReference type="ARBA" id="ARBA00023160"/>
    </source>
</evidence>
<dbReference type="GO" id="GO:0004315">
    <property type="term" value="F:3-oxoacyl-[acyl-carrier-protein] synthase activity"/>
    <property type="evidence" value="ECO:0007669"/>
    <property type="project" value="InterPro"/>
</dbReference>
<evidence type="ECO:0000256" key="5">
    <source>
        <dbReference type="ARBA" id="ARBA00022679"/>
    </source>
</evidence>
<evidence type="ECO:0000313" key="13">
    <source>
        <dbReference type="Proteomes" id="UP000270343"/>
    </source>
</evidence>
<evidence type="ECO:0000256" key="6">
    <source>
        <dbReference type="ARBA" id="ARBA00022832"/>
    </source>
</evidence>
<dbReference type="InterPro" id="IPR013751">
    <property type="entry name" value="ACP_syn_III_N"/>
</dbReference>
<comment type="caution">
    <text evidence="12">The sequence shown here is derived from an EMBL/GenBank/DDBJ whole genome shotgun (WGS) entry which is preliminary data.</text>
</comment>
<dbReference type="PANTHER" id="PTHR34069">
    <property type="entry name" value="3-OXOACYL-[ACYL-CARRIER-PROTEIN] SYNTHASE 3"/>
    <property type="match status" value="1"/>
</dbReference>
<dbReference type="Proteomes" id="UP000270343">
    <property type="component" value="Unassembled WGS sequence"/>
</dbReference>
<keyword evidence="6" id="KW-0276">Fatty acid metabolism</keyword>
<keyword evidence="5" id="KW-0808">Transferase</keyword>
<dbReference type="AlphaFoldDB" id="A0A3B0AUS5"/>
<dbReference type="InterPro" id="IPR013747">
    <property type="entry name" value="ACP_syn_III_C"/>
</dbReference>